<evidence type="ECO:0000256" key="7">
    <source>
        <dbReference type="ARBA" id="ARBA00022837"/>
    </source>
</evidence>
<dbReference type="InterPro" id="IPR002071">
    <property type="entry name" value="Thermonucl_AS"/>
</dbReference>
<feature type="region of interest" description="Disordered" evidence="10">
    <location>
        <begin position="261"/>
        <end position="346"/>
    </location>
</feature>
<keyword evidence="7" id="KW-0106">Calcium</keyword>
<keyword evidence="11" id="KW-0472">Membrane</keyword>
<reference evidence="12 13" key="1">
    <citation type="submission" date="2019-07" db="EMBL/GenBank/DDBJ databases">
        <title>Whole genome shotgun sequence of Staphylococcus piscifermentans NBRC 109625.</title>
        <authorList>
            <person name="Hosoyama A."/>
            <person name="Uohara A."/>
            <person name="Ohji S."/>
            <person name="Ichikawa N."/>
        </authorList>
    </citation>
    <scope>NUCLEOTIDE SEQUENCE [LARGE SCALE GENOMIC DNA]</scope>
    <source>
        <strain evidence="12 13">NBRC 109625</strain>
    </source>
</reference>
<dbReference type="GO" id="GO:1990599">
    <property type="term" value="F:3' overhang single-stranded DNA endodeoxyribonuclease activity"/>
    <property type="evidence" value="ECO:0007669"/>
    <property type="project" value="UniProtKB-EC"/>
</dbReference>
<dbReference type="PANTHER" id="PTHR12302:SF3">
    <property type="entry name" value="SERINE_THREONINE-PROTEIN KINASE 31"/>
    <property type="match status" value="1"/>
</dbReference>
<evidence type="ECO:0000313" key="13">
    <source>
        <dbReference type="Proteomes" id="UP000321736"/>
    </source>
</evidence>
<keyword evidence="11" id="KW-0812">Transmembrane</keyword>
<dbReference type="PROSITE" id="PS50830">
    <property type="entry name" value="TNASE_3"/>
    <property type="match status" value="1"/>
</dbReference>
<dbReference type="InterPro" id="IPR016071">
    <property type="entry name" value="Staphylococal_nuclease_OB-fold"/>
</dbReference>
<evidence type="ECO:0000256" key="4">
    <source>
        <dbReference type="ARBA" id="ARBA00022722"/>
    </source>
</evidence>
<evidence type="ECO:0000256" key="8">
    <source>
        <dbReference type="ARBA" id="ARBA00030535"/>
    </source>
</evidence>
<keyword evidence="11" id="KW-1133">Transmembrane helix</keyword>
<dbReference type="PROSITE" id="PS01123">
    <property type="entry name" value="TNASE_1"/>
    <property type="match status" value="1"/>
</dbReference>
<keyword evidence="5 12" id="KW-0255">Endonuclease</keyword>
<evidence type="ECO:0000256" key="10">
    <source>
        <dbReference type="SAM" id="MobiDB-lite"/>
    </source>
</evidence>
<evidence type="ECO:0000256" key="6">
    <source>
        <dbReference type="ARBA" id="ARBA00022801"/>
    </source>
</evidence>
<dbReference type="EMBL" id="BKAR01000052">
    <property type="protein sequence ID" value="GEP85803.1"/>
    <property type="molecule type" value="Genomic_DNA"/>
</dbReference>
<feature type="compositionally biased region" description="Basic and acidic residues" evidence="10">
    <location>
        <begin position="333"/>
        <end position="346"/>
    </location>
</feature>
<feature type="compositionally biased region" description="Polar residues" evidence="10">
    <location>
        <begin position="265"/>
        <end position="289"/>
    </location>
</feature>
<accession>A0A239UJC9</accession>
<evidence type="ECO:0000256" key="11">
    <source>
        <dbReference type="SAM" id="Phobius"/>
    </source>
</evidence>
<dbReference type="GO" id="GO:0003676">
    <property type="term" value="F:nucleic acid binding"/>
    <property type="evidence" value="ECO:0007669"/>
    <property type="project" value="InterPro"/>
</dbReference>
<keyword evidence="6" id="KW-0378">Hydrolase</keyword>
<feature type="region of interest" description="Disordered" evidence="10">
    <location>
        <begin position="53"/>
        <end position="123"/>
    </location>
</feature>
<name>A0A239UJC9_9STAP</name>
<feature type="transmembrane region" description="Helical" evidence="11">
    <location>
        <begin position="6"/>
        <end position="24"/>
    </location>
</feature>
<dbReference type="PROSITE" id="PS01284">
    <property type="entry name" value="TNASE_2"/>
    <property type="match status" value="1"/>
</dbReference>
<comment type="cofactor">
    <cofactor evidence="1">
        <name>Ca(2+)</name>
        <dbReference type="ChEBI" id="CHEBI:29108"/>
    </cofactor>
</comment>
<dbReference type="Proteomes" id="UP000321736">
    <property type="component" value="Unassembled WGS sequence"/>
</dbReference>
<comment type="caution">
    <text evidence="12">The sequence shown here is derived from an EMBL/GenBank/DDBJ whole genome shotgun (WGS) entry which is preliminary data.</text>
</comment>
<evidence type="ECO:0000313" key="12">
    <source>
        <dbReference type="EMBL" id="GEP85803.1"/>
    </source>
</evidence>
<dbReference type="SMART" id="SM00894">
    <property type="entry name" value="Excalibur"/>
    <property type="match status" value="1"/>
</dbReference>
<feature type="compositionally biased region" description="Low complexity" evidence="10">
    <location>
        <begin position="290"/>
        <end position="310"/>
    </location>
</feature>
<protein>
    <recommendedName>
        <fullName evidence="3">Thermonuclease</fullName>
        <ecNumber evidence="2">3.1.31.1</ecNumber>
    </recommendedName>
    <alternativeName>
        <fullName evidence="9">Micrococcal nuclease</fullName>
    </alternativeName>
    <alternativeName>
        <fullName evidence="8">Staphylococcal nuclease</fullName>
    </alternativeName>
</protein>
<evidence type="ECO:0000256" key="9">
    <source>
        <dbReference type="ARBA" id="ARBA00031238"/>
    </source>
</evidence>
<dbReference type="Pfam" id="PF00565">
    <property type="entry name" value="SNase"/>
    <property type="match status" value="1"/>
</dbReference>
<evidence type="ECO:0000256" key="2">
    <source>
        <dbReference type="ARBA" id="ARBA00011942"/>
    </source>
</evidence>
<dbReference type="OrthoDB" id="4376109at2"/>
<dbReference type="InterPro" id="IPR008613">
    <property type="entry name" value="Excalibur_Ca-bd_domain"/>
</dbReference>
<proteinExistence type="predicted"/>
<keyword evidence="4" id="KW-0540">Nuclease</keyword>
<dbReference type="AlphaFoldDB" id="A0A239UJC9"/>
<sequence>MQFLSVICFIVFFIFLIRLIYLATTRKPKKTAVTIIAASLFLGILFTAVSGGDEESSKSHEQKTAHQTDEKAKKSPEKDSDAENEKEKEFKTAPTQKPKAKEAPKEELQKAEKADSQKEANGLVREETTYARAVDGDTVRLIYNGKEAVFRLLLIDTPETKHPTKGVQPYGKEASAYTKNMLENASKIEVEFDKGGKTDKYGRYLAYVYADGKMVNDALVRQGLAKVAYVYPPSVTYLDQLKESQRLAQEEHLNIWSGDVPADTEAQSSAPSEAQTSKQTTGQSEGSVNSGSATGASSQSPSSNASESYANCTALRQVHPEGVPQGHPAYQAKMDRDKDGYACEVN</sequence>
<organism evidence="12 13">
    <name type="scientific">Staphylococcus piscifermentans</name>
    <dbReference type="NCBI Taxonomy" id="70258"/>
    <lineage>
        <taxon>Bacteria</taxon>
        <taxon>Bacillati</taxon>
        <taxon>Bacillota</taxon>
        <taxon>Bacilli</taxon>
        <taxon>Bacillales</taxon>
        <taxon>Staphylococcaceae</taxon>
        <taxon>Staphylococcus</taxon>
    </lineage>
</organism>
<dbReference type="Gene3D" id="2.40.50.90">
    <property type="match status" value="1"/>
</dbReference>
<feature type="compositionally biased region" description="Basic and acidic residues" evidence="10">
    <location>
        <begin position="99"/>
        <end position="123"/>
    </location>
</feature>
<feature type="transmembrane region" description="Helical" evidence="11">
    <location>
        <begin position="31"/>
        <end position="49"/>
    </location>
</feature>
<dbReference type="CDD" id="cd00175">
    <property type="entry name" value="SNc"/>
    <property type="match status" value="1"/>
</dbReference>
<evidence type="ECO:0000256" key="5">
    <source>
        <dbReference type="ARBA" id="ARBA00022759"/>
    </source>
</evidence>
<dbReference type="SUPFAM" id="SSF50199">
    <property type="entry name" value="Staphylococcal nuclease"/>
    <property type="match status" value="1"/>
</dbReference>
<dbReference type="InterPro" id="IPR035437">
    <property type="entry name" value="SNase_OB-fold_sf"/>
</dbReference>
<dbReference type="Pfam" id="PF05901">
    <property type="entry name" value="Excalibur"/>
    <property type="match status" value="1"/>
</dbReference>
<dbReference type="EC" id="3.1.31.1" evidence="2"/>
<evidence type="ECO:0000256" key="1">
    <source>
        <dbReference type="ARBA" id="ARBA00001913"/>
    </source>
</evidence>
<feature type="compositionally biased region" description="Basic and acidic residues" evidence="10">
    <location>
        <begin position="55"/>
        <end position="91"/>
    </location>
</feature>
<dbReference type="RefSeq" id="WP_095107130.1">
    <property type="nucleotide sequence ID" value="NZ_BKAR01000052.1"/>
</dbReference>
<dbReference type="PANTHER" id="PTHR12302">
    <property type="entry name" value="EBNA2 BINDING PROTEIN P100"/>
    <property type="match status" value="1"/>
</dbReference>
<keyword evidence="13" id="KW-1185">Reference proteome</keyword>
<gene>
    <name evidence="12" type="primary">yokF</name>
    <name evidence="12" type="ORF">SPI02_23880</name>
</gene>
<evidence type="ECO:0000256" key="3">
    <source>
        <dbReference type="ARBA" id="ARBA00016676"/>
    </source>
</evidence>
<dbReference type="SMART" id="SM00318">
    <property type="entry name" value="SNc"/>
    <property type="match status" value="1"/>
</dbReference>